<evidence type="ECO:0000256" key="3">
    <source>
        <dbReference type="ARBA" id="ARBA00022475"/>
    </source>
</evidence>
<dbReference type="InterPro" id="IPR005702">
    <property type="entry name" value="Wzc-like_C"/>
</dbReference>
<keyword evidence="6 15" id="KW-0812">Transmembrane</keyword>
<dbReference type="SUPFAM" id="SSF52540">
    <property type="entry name" value="P-loop containing nucleoside triphosphate hydrolases"/>
    <property type="match status" value="1"/>
</dbReference>
<evidence type="ECO:0000256" key="10">
    <source>
        <dbReference type="ARBA" id="ARBA00022989"/>
    </source>
</evidence>
<evidence type="ECO:0000256" key="13">
    <source>
        <dbReference type="ARBA" id="ARBA00053015"/>
    </source>
</evidence>
<feature type="transmembrane region" description="Helical" evidence="15">
    <location>
        <begin position="30"/>
        <end position="49"/>
    </location>
</feature>
<dbReference type="PANTHER" id="PTHR32309:SF32">
    <property type="entry name" value="TYROSINE-PROTEIN KINASE ETK-RELATED"/>
    <property type="match status" value="1"/>
</dbReference>
<dbReference type="Pfam" id="PF13614">
    <property type="entry name" value="AAA_31"/>
    <property type="match status" value="1"/>
</dbReference>
<evidence type="ECO:0000256" key="1">
    <source>
        <dbReference type="ARBA" id="ARBA00004429"/>
    </source>
</evidence>
<dbReference type="InterPro" id="IPR027417">
    <property type="entry name" value="P-loop_NTPase"/>
</dbReference>
<evidence type="ECO:0000256" key="5">
    <source>
        <dbReference type="ARBA" id="ARBA00022679"/>
    </source>
</evidence>
<keyword evidence="8" id="KW-0418">Kinase</keyword>
<sequence length="754" mass="82730">MTQMSRLPSAPGREDIDLGRILGLLLRHKWWILAVTLLFGAAGYVSALLKPPIYEGDALVHVERRASVSPLGDLATVMGEEENTSAEVQILRSRMVLGRVVDRLALDTQVSPRRLPLVGDYLVREGVTREDLAELGWMTAPLGWLERLMPEAWDLSHLVWAGESLQLARLEVADSYRGAAFRLVAGRDAGYQLFGPDGDLLGVGRVGDTARFDGGDVVLSVREMTAAPGAEFSLSKRPQVSAIDSLLARLTVTEQGSGSSASTGMLRLTLTGTDIDRVRESLDVLAETFLMQNVERQSAQADQSLAFLDEQAVALKASLSSAEDRLNAYRVEVDSIDLDSEAASVVEQLISVEEQLNTLDFQEAELVQRFTRNHPTYQALMRQRGILNQEKARLEERVSEMPESQQEIVRLTRDVEVTQAIYVNVLNRAQEVAVAKAGTIGNVRVIDDAYVDDDPVAPNAGLMMALATVIGAFLAVAVVLVRGMLNRGIESPDQLEDLGLPVYATVPLSEFQQRLVKRVKYRSDRRSQPVIKGLLALTQPTDMAIEALRGLRTSLHFAMMEAPNNCLMITGPSPEIGKSFISLNLGVICAQAGQRVLVIDADMRKGHLHSAFGAKAESGLSDLLSDKSEVAEVIRQTEVEGLDYLSRGACPPNPSELLMRERFTTLMEQFSRDYDLVIVDTPPVLAVTDAAIVGNRVGTSLLVTRFKLNPVKEVRVALRRLETSNVRVKGCILNAMDPSARHGYGYGHYVYAYQ</sequence>
<keyword evidence="11 15" id="KW-0472">Membrane</keyword>
<dbReference type="Gene3D" id="3.40.50.300">
    <property type="entry name" value="P-loop containing nucleotide triphosphate hydrolases"/>
    <property type="match status" value="1"/>
</dbReference>
<evidence type="ECO:0000256" key="8">
    <source>
        <dbReference type="ARBA" id="ARBA00022777"/>
    </source>
</evidence>
<dbReference type="Pfam" id="PF13807">
    <property type="entry name" value="GNVR"/>
    <property type="match status" value="1"/>
</dbReference>
<comment type="similarity">
    <text evidence="2">Belongs to the etk/wzc family.</text>
</comment>
<feature type="transmembrane region" description="Helical" evidence="15">
    <location>
        <begin position="460"/>
        <end position="481"/>
    </location>
</feature>
<evidence type="ECO:0000259" key="17">
    <source>
        <dbReference type="Pfam" id="PF13614"/>
    </source>
</evidence>
<keyword evidence="4" id="KW-0997">Cell inner membrane</keyword>
<dbReference type="GO" id="GO:0042802">
    <property type="term" value="F:identical protein binding"/>
    <property type="evidence" value="ECO:0007669"/>
    <property type="project" value="UniProtKB-ARBA"/>
</dbReference>
<keyword evidence="12" id="KW-0829">Tyrosine-protein kinase</keyword>
<feature type="coiled-coil region" evidence="14">
    <location>
        <begin position="291"/>
        <end position="332"/>
    </location>
</feature>
<dbReference type="GO" id="GO:0004715">
    <property type="term" value="F:non-membrane spanning protein tyrosine kinase activity"/>
    <property type="evidence" value="ECO:0007669"/>
    <property type="project" value="UniProtKB-EC"/>
</dbReference>
<proteinExistence type="inferred from homology"/>
<evidence type="ECO:0000256" key="9">
    <source>
        <dbReference type="ARBA" id="ARBA00022840"/>
    </source>
</evidence>
<dbReference type="InterPro" id="IPR050445">
    <property type="entry name" value="Bact_polysacc_biosynth/exp"/>
</dbReference>
<evidence type="ECO:0000256" key="12">
    <source>
        <dbReference type="ARBA" id="ARBA00023137"/>
    </source>
</evidence>
<reference evidence="19" key="1">
    <citation type="submission" date="2022-06" db="EMBL/GenBank/DDBJ databases">
        <title>A novel DMS-producing enzyme.</title>
        <authorList>
            <person name="Zhang Y."/>
        </authorList>
    </citation>
    <scope>NUCLEOTIDE SEQUENCE</scope>
    <source>
        <strain evidence="19">RT37</strain>
    </source>
</reference>
<dbReference type="EMBL" id="CP098827">
    <property type="protein sequence ID" value="XBO69439.1"/>
    <property type="molecule type" value="Genomic_DNA"/>
</dbReference>
<dbReference type="InterPro" id="IPR032807">
    <property type="entry name" value="GNVR"/>
</dbReference>
<feature type="domain" description="Polysaccharide chain length determinant N-terminal" evidence="16">
    <location>
        <begin position="14"/>
        <end position="103"/>
    </location>
</feature>
<evidence type="ECO:0000256" key="4">
    <source>
        <dbReference type="ARBA" id="ARBA00022519"/>
    </source>
</evidence>
<dbReference type="InterPro" id="IPR003856">
    <property type="entry name" value="LPS_length_determ_N"/>
</dbReference>
<dbReference type="NCBIfam" id="TIGR01007">
    <property type="entry name" value="eps_fam"/>
    <property type="match status" value="1"/>
</dbReference>
<comment type="subcellular location">
    <subcellularLocation>
        <location evidence="1">Cell inner membrane</location>
        <topology evidence="1">Multi-pass membrane protein</topology>
    </subcellularLocation>
</comment>
<organism evidence="19">
    <name type="scientific">Halomonas sp. RT37</name>
    <dbReference type="NCBI Taxonomy" id="2950872"/>
    <lineage>
        <taxon>Bacteria</taxon>
        <taxon>Pseudomonadati</taxon>
        <taxon>Pseudomonadota</taxon>
        <taxon>Gammaproteobacteria</taxon>
        <taxon>Oceanospirillales</taxon>
        <taxon>Halomonadaceae</taxon>
        <taxon>Halomonas</taxon>
    </lineage>
</organism>
<evidence type="ECO:0000259" key="18">
    <source>
        <dbReference type="Pfam" id="PF13807"/>
    </source>
</evidence>
<keyword evidence="14" id="KW-0175">Coiled coil</keyword>
<comment type="catalytic activity">
    <reaction evidence="13">
        <text>L-tyrosyl-[protein] + ATP = O-phospho-L-tyrosyl-[protein] + ADP + H(+)</text>
        <dbReference type="Rhea" id="RHEA:10596"/>
        <dbReference type="Rhea" id="RHEA-COMP:10136"/>
        <dbReference type="Rhea" id="RHEA-COMP:20101"/>
        <dbReference type="ChEBI" id="CHEBI:15378"/>
        <dbReference type="ChEBI" id="CHEBI:30616"/>
        <dbReference type="ChEBI" id="CHEBI:46858"/>
        <dbReference type="ChEBI" id="CHEBI:61978"/>
        <dbReference type="ChEBI" id="CHEBI:456216"/>
    </reaction>
</comment>
<keyword evidence="5 19" id="KW-0808">Transferase</keyword>
<dbReference type="Pfam" id="PF02706">
    <property type="entry name" value="Wzz"/>
    <property type="match status" value="1"/>
</dbReference>
<evidence type="ECO:0000256" key="14">
    <source>
        <dbReference type="SAM" id="Coils"/>
    </source>
</evidence>
<feature type="domain" description="Tyrosine-protein kinase G-rich" evidence="18">
    <location>
        <begin position="404"/>
        <end position="483"/>
    </location>
</feature>
<dbReference type="PANTHER" id="PTHR32309">
    <property type="entry name" value="TYROSINE-PROTEIN KINASE"/>
    <property type="match status" value="1"/>
</dbReference>
<evidence type="ECO:0000259" key="16">
    <source>
        <dbReference type="Pfam" id="PF02706"/>
    </source>
</evidence>
<evidence type="ECO:0000256" key="7">
    <source>
        <dbReference type="ARBA" id="ARBA00022741"/>
    </source>
</evidence>
<evidence type="ECO:0000256" key="11">
    <source>
        <dbReference type="ARBA" id="ARBA00023136"/>
    </source>
</evidence>
<name>A0AAU7KCY1_9GAMM</name>
<evidence type="ECO:0000256" key="6">
    <source>
        <dbReference type="ARBA" id="ARBA00022692"/>
    </source>
</evidence>
<feature type="domain" description="AAA" evidence="17">
    <location>
        <begin position="576"/>
        <end position="688"/>
    </location>
</feature>
<protein>
    <submittedName>
        <fullName evidence="19">Polysaccharide biosynthesis tyrosine autokinase</fullName>
        <ecNumber evidence="19">2.7.10.2</ecNumber>
    </submittedName>
</protein>
<dbReference type="GO" id="GO:0005524">
    <property type="term" value="F:ATP binding"/>
    <property type="evidence" value="ECO:0007669"/>
    <property type="project" value="UniProtKB-KW"/>
</dbReference>
<dbReference type="GO" id="GO:0005886">
    <property type="term" value="C:plasma membrane"/>
    <property type="evidence" value="ECO:0007669"/>
    <property type="project" value="UniProtKB-SubCell"/>
</dbReference>
<accession>A0AAU7KCY1</accession>
<keyword evidence="10 15" id="KW-1133">Transmembrane helix</keyword>
<dbReference type="RefSeq" id="WP_124803738.1">
    <property type="nucleotide sequence ID" value="NZ_CP098827.1"/>
</dbReference>
<evidence type="ECO:0000313" key="19">
    <source>
        <dbReference type="EMBL" id="XBO69439.1"/>
    </source>
</evidence>
<keyword evidence="3" id="KW-1003">Cell membrane</keyword>
<keyword evidence="7" id="KW-0547">Nucleotide-binding</keyword>
<keyword evidence="9" id="KW-0067">ATP-binding</keyword>
<evidence type="ECO:0000256" key="15">
    <source>
        <dbReference type="SAM" id="Phobius"/>
    </source>
</evidence>
<dbReference type="CDD" id="cd05387">
    <property type="entry name" value="BY-kinase"/>
    <property type="match status" value="1"/>
</dbReference>
<dbReference type="FunFam" id="3.40.50.300:FF:000527">
    <property type="entry name" value="Tyrosine-protein kinase etk"/>
    <property type="match status" value="1"/>
</dbReference>
<gene>
    <name evidence="19" type="ORF">NFG58_12455</name>
</gene>
<dbReference type="AlphaFoldDB" id="A0AAU7KCY1"/>
<dbReference type="InterPro" id="IPR025669">
    <property type="entry name" value="AAA_dom"/>
</dbReference>
<dbReference type="EC" id="2.7.10.2" evidence="19"/>
<evidence type="ECO:0000256" key="2">
    <source>
        <dbReference type="ARBA" id="ARBA00008883"/>
    </source>
</evidence>
<dbReference type="Pfam" id="PF23607">
    <property type="entry name" value="WZC_N"/>
    <property type="match status" value="1"/>
</dbReference>